<comment type="similarity">
    <text evidence="1">Belongs to the sulfatase family.</text>
</comment>
<feature type="domain" description="Sulfatase N-terminal" evidence="6">
    <location>
        <begin position="35"/>
        <end position="348"/>
    </location>
</feature>
<evidence type="ECO:0000256" key="1">
    <source>
        <dbReference type="ARBA" id="ARBA00008779"/>
    </source>
</evidence>
<dbReference type="RefSeq" id="WP_289163777.1">
    <property type="nucleotide sequence ID" value="NZ_JASZZN010000007.1"/>
</dbReference>
<comment type="caution">
    <text evidence="7">The sequence shown here is derived from an EMBL/GenBank/DDBJ whole genome shotgun (WGS) entry which is preliminary data.</text>
</comment>
<gene>
    <name evidence="7" type="ORF">QTN89_12030</name>
</gene>
<evidence type="ECO:0000313" key="7">
    <source>
        <dbReference type="EMBL" id="MDM4016161.1"/>
    </source>
</evidence>
<dbReference type="InterPro" id="IPR017850">
    <property type="entry name" value="Alkaline_phosphatase_core_sf"/>
</dbReference>
<keyword evidence="4" id="KW-0106">Calcium</keyword>
<dbReference type="EMBL" id="JASZZN010000007">
    <property type="protein sequence ID" value="MDM4016161.1"/>
    <property type="molecule type" value="Genomic_DNA"/>
</dbReference>
<keyword evidence="5" id="KW-0732">Signal</keyword>
<feature type="chain" id="PRO_5046118463" evidence="5">
    <location>
        <begin position="27"/>
        <end position="510"/>
    </location>
</feature>
<dbReference type="InterPro" id="IPR000917">
    <property type="entry name" value="Sulfatase_N"/>
</dbReference>
<dbReference type="PANTHER" id="PTHR42693">
    <property type="entry name" value="ARYLSULFATASE FAMILY MEMBER"/>
    <property type="match status" value="1"/>
</dbReference>
<evidence type="ECO:0000256" key="4">
    <source>
        <dbReference type="ARBA" id="ARBA00022837"/>
    </source>
</evidence>
<evidence type="ECO:0000259" key="6">
    <source>
        <dbReference type="Pfam" id="PF00884"/>
    </source>
</evidence>
<dbReference type="Pfam" id="PF00884">
    <property type="entry name" value="Sulfatase"/>
    <property type="match status" value="1"/>
</dbReference>
<evidence type="ECO:0000256" key="2">
    <source>
        <dbReference type="ARBA" id="ARBA00022723"/>
    </source>
</evidence>
<evidence type="ECO:0000313" key="8">
    <source>
        <dbReference type="Proteomes" id="UP001239462"/>
    </source>
</evidence>
<keyword evidence="8" id="KW-1185">Reference proteome</keyword>
<proteinExistence type="inferred from homology"/>
<dbReference type="PROSITE" id="PS00523">
    <property type="entry name" value="SULFATASE_1"/>
    <property type="match status" value="1"/>
</dbReference>
<sequence length="510" mass="56981">MRRPTGLSLAFLLLIGTQFLSGTVLSATESSGDPPNIVVILADDLGWNAVGYHNAKFKTPHIDSIVRDGVELDRFYVAPMCSPTRAGLMTGRYPIRYGLARAVIPPYRDFGLPTDETTLPEALETLGYQHRGIFGKWHLGHRRSKWHPLMRGFSHFHGHYNGAIDYFDLTREGERDWQLDFSPSEEQGYATGLIATAAASWIREVAEADTPFFCYIPFNAPHSPFQAPEDAIKAFESLKVPAHRKEPTRRQIYAGMIWEMDKGIGQVLEAIKDSGEETNTIVLFCSDNGGVGNIRENNDPLRGSKLTVYEGGIRVPAAIKWPKRLPAGQKLKQVCGYIDVMPTLLSAAINLKQPKTNHPLDGIDLLAGLTKPTEAEQRTEFDRPWFSYHGQSGEGSEHLAVIDDGWKLKVNGPRFVNIKQLTGDVHKVELFRLADDPTESRNLVSKHPRIRDRLGKQLAEYRSLQPSESVLPYAVGKDGFVAPSKWQLDSKQPNLRIGTSPFDSRLDGRE</sequence>
<dbReference type="InterPro" id="IPR050738">
    <property type="entry name" value="Sulfatase"/>
</dbReference>
<dbReference type="Proteomes" id="UP001239462">
    <property type="component" value="Unassembled WGS sequence"/>
</dbReference>
<feature type="signal peptide" evidence="5">
    <location>
        <begin position="1"/>
        <end position="26"/>
    </location>
</feature>
<keyword evidence="3" id="KW-0378">Hydrolase</keyword>
<evidence type="ECO:0000256" key="5">
    <source>
        <dbReference type="SAM" id="SignalP"/>
    </source>
</evidence>
<dbReference type="SUPFAM" id="SSF53649">
    <property type="entry name" value="Alkaline phosphatase-like"/>
    <property type="match status" value="1"/>
</dbReference>
<dbReference type="Gene3D" id="3.40.720.10">
    <property type="entry name" value="Alkaline Phosphatase, subunit A"/>
    <property type="match status" value="1"/>
</dbReference>
<keyword evidence="2" id="KW-0479">Metal-binding</keyword>
<dbReference type="PANTHER" id="PTHR42693:SF27">
    <property type="entry name" value="ARYLSULFATASE B [PRECURSOR]"/>
    <property type="match status" value="1"/>
</dbReference>
<dbReference type="Gene3D" id="3.30.1120.10">
    <property type="match status" value="1"/>
</dbReference>
<reference evidence="7 8" key="1">
    <citation type="submission" date="2023-06" db="EMBL/GenBank/DDBJ databases">
        <title>Roseiconus lacunae JC819 isolated from Gulf of Mannar region, Tamil Nadu.</title>
        <authorList>
            <person name="Pk S."/>
            <person name="Ch S."/>
            <person name="Ch V.R."/>
        </authorList>
    </citation>
    <scope>NUCLEOTIDE SEQUENCE [LARGE SCALE GENOMIC DNA]</scope>
    <source>
        <strain evidence="7 8">JC819</strain>
    </source>
</reference>
<evidence type="ECO:0000256" key="3">
    <source>
        <dbReference type="ARBA" id="ARBA00022801"/>
    </source>
</evidence>
<dbReference type="InterPro" id="IPR024607">
    <property type="entry name" value="Sulfatase_CS"/>
</dbReference>
<name>A0ABT7PI39_9BACT</name>
<organism evidence="7 8">
    <name type="scientific">Roseiconus lacunae</name>
    <dbReference type="NCBI Taxonomy" id="2605694"/>
    <lineage>
        <taxon>Bacteria</taxon>
        <taxon>Pseudomonadati</taxon>
        <taxon>Planctomycetota</taxon>
        <taxon>Planctomycetia</taxon>
        <taxon>Pirellulales</taxon>
        <taxon>Pirellulaceae</taxon>
        <taxon>Roseiconus</taxon>
    </lineage>
</organism>
<accession>A0ABT7PI39</accession>
<protein>
    <submittedName>
        <fullName evidence="7">Sulfatase-like hydrolase/transferase</fullName>
    </submittedName>
</protein>